<dbReference type="InterPro" id="IPR003428">
    <property type="entry name" value="MAM33"/>
</dbReference>
<dbReference type="EMBL" id="NCVQ01000010">
    <property type="protein sequence ID" value="PWZ07126.1"/>
    <property type="molecule type" value="Genomic_DNA"/>
</dbReference>
<reference evidence="2" key="1">
    <citation type="journal article" date="2018" name="Nat. Genet.">
        <title>Extensive intraspecific gene order and gene structural variations between Mo17 and other maize genomes.</title>
        <authorList>
            <person name="Sun S."/>
            <person name="Zhou Y."/>
            <person name="Chen J."/>
            <person name="Shi J."/>
            <person name="Zhao H."/>
            <person name="Zhao H."/>
            <person name="Song W."/>
            <person name="Zhang M."/>
            <person name="Cui Y."/>
            <person name="Dong X."/>
            <person name="Liu H."/>
            <person name="Ma X."/>
            <person name="Jiao Y."/>
            <person name="Wang B."/>
            <person name="Wei X."/>
            <person name="Stein J.C."/>
            <person name="Glaubitz J.C."/>
            <person name="Lu F."/>
            <person name="Yu G."/>
            <person name="Liang C."/>
            <person name="Fengler K."/>
            <person name="Li B."/>
            <person name="Rafalski A."/>
            <person name="Schnable P.S."/>
            <person name="Ware D.H."/>
            <person name="Buckler E.S."/>
            <person name="Lai J."/>
        </authorList>
    </citation>
    <scope>NUCLEOTIDE SEQUENCE [LARGE SCALE GENOMIC DNA]</scope>
    <source>
        <tissue evidence="2">Seedling</tissue>
    </source>
</reference>
<dbReference type="Gene3D" id="3.10.280.10">
    <property type="entry name" value="Mitochondrial glycoprotein"/>
    <property type="match status" value="1"/>
</dbReference>
<organism evidence="2">
    <name type="scientific">Zea mays</name>
    <name type="common">Maize</name>
    <dbReference type="NCBI Taxonomy" id="4577"/>
    <lineage>
        <taxon>Eukaryota</taxon>
        <taxon>Viridiplantae</taxon>
        <taxon>Streptophyta</taxon>
        <taxon>Embryophyta</taxon>
        <taxon>Tracheophyta</taxon>
        <taxon>Spermatophyta</taxon>
        <taxon>Magnoliopsida</taxon>
        <taxon>Liliopsida</taxon>
        <taxon>Poales</taxon>
        <taxon>Poaceae</taxon>
        <taxon>PACMAD clade</taxon>
        <taxon>Panicoideae</taxon>
        <taxon>Andropogonodae</taxon>
        <taxon>Andropogoneae</taxon>
        <taxon>Tripsacinae</taxon>
        <taxon>Zea</taxon>
    </lineage>
</organism>
<feature type="region of interest" description="Disordered" evidence="1">
    <location>
        <begin position="50"/>
        <end position="73"/>
    </location>
</feature>
<gene>
    <name evidence="2" type="primary">At2g39795_2</name>
    <name evidence="2" type="ORF">Zm00014a_040300</name>
</gene>
<sequence>MSPASLAARLLRRAASTSSSPLSALVRRGLCSSAPVPLLRRLPAATSSTAGTTARRFLASQSPASSSTSSADDNLRRIVESEIECVVQSEESNTDKHIDLPEDFPFEIIDNPGDQSITLQREIAGETIKAVIYTNFDTDEHLDDEDDKSGTDEESFKPLLQMVVTIKKPEGPILEFDCNFNDDELTIENMRALNRDNPDAKNVYEGPQFSKLISGKARRARNLSIGFYIQEGPLCMDLDKSLQKALHRYLEVRGFKHSLHDWLYEYMMRKDEKEYVVWLKSMKEFIGGN</sequence>
<evidence type="ECO:0000256" key="1">
    <source>
        <dbReference type="SAM" id="MobiDB-lite"/>
    </source>
</evidence>
<protein>
    <recommendedName>
        <fullName evidence="3">Mitochondrial glycoprotein</fullName>
    </recommendedName>
</protein>
<accession>A0A3L6DEX8</accession>
<evidence type="ECO:0000313" key="2">
    <source>
        <dbReference type="EMBL" id="PWZ07126.1"/>
    </source>
</evidence>
<comment type="caution">
    <text evidence="2">The sequence shown here is derived from an EMBL/GenBank/DDBJ whole genome shotgun (WGS) entry which is preliminary data.</text>
</comment>
<feature type="compositionally biased region" description="Low complexity" evidence="1">
    <location>
        <begin position="50"/>
        <end position="71"/>
    </location>
</feature>
<dbReference type="Pfam" id="PF02330">
    <property type="entry name" value="MAM33"/>
    <property type="match status" value="2"/>
</dbReference>
<dbReference type="Proteomes" id="UP000251960">
    <property type="component" value="Chromosome 9"/>
</dbReference>
<dbReference type="GO" id="GO:0005759">
    <property type="term" value="C:mitochondrial matrix"/>
    <property type="evidence" value="ECO:0007669"/>
    <property type="project" value="InterPro"/>
</dbReference>
<dbReference type="ExpressionAtlas" id="A0A3L6DEX8">
    <property type="expression patterns" value="baseline and differential"/>
</dbReference>
<evidence type="ECO:0008006" key="3">
    <source>
        <dbReference type="Google" id="ProtNLM"/>
    </source>
</evidence>
<dbReference type="PANTHER" id="PTHR10826:SF27">
    <property type="entry name" value="OS06G0326500 PROTEIN"/>
    <property type="match status" value="1"/>
</dbReference>
<dbReference type="AlphaFoldDB" id="A0A3L6DEX8"/>
<dbReference type="PANTHER" id="PTHR10826">
    <property type="entry name" value="COMPLEMENT COMPONENT 1"/>
    <property type="match status" value="1"/>
</dbReference>
<dbReference type="SUPFAM" id="SSF54529">
    <property type="entry name" value="Mitochondrial glycoprotein MAM33-like"/>
    <property type="match status" value="1"/>
</dbReference>
<dbReference type="InterPro" id="IPR036561">
    <property type="entry name" value="MAM33_sf"/>
</dbReference>
<name>A0A3L6DEX8_MAIZE</name>
<proteinExistence type="predicted"/>